<dbReference type="InterPro" id="IPR019954">
    <property type="entry name" value="Ubiquitin_CS"/>
</dbReference>
<dbReference type="SUPFAM" id="SSF46934">
    <property type="entry name" value="UBA-like"/>
    <property type="match status" value="1"/>
</dbReference>
<reference evidence="4" key="1">
    <citation type="submission" date="2020-06" db="EMBL/GenBank/DDBJ databases">
        <title>WGS assembly of Ceratodon purpureus strain R40.</title>
        <authorList>
            <person name="Carey S.B."/>
            <person name="Jenkins J."/>
            <person name="Shu S."/>
            <person name="Lovell J.T."/>
            <person name="Sreedasyam A."/>
            <person name="Maumus F."/>
            <person name="Tiley G.P."/>
            <person name="Fernandez-Pozo N."/>
            <person name="Barry K."/>
            <person name="Chen C."/>
            <person name="Wang M."/>
            <person name="Lipzen A."/>
            <person name="Daum C."/>
            <person name="Saski C.A."/>
            <person name="Payton A.C."/>
            <person name="Mcbreen J.C."/>
            <person name="Conrad R.E."/>
            <person name="Kollar L.M."/>
            <person name="Olsson S."/>
            <person name="Huttunen S."/>
            <person name="Landis J.B."/>
            <person name="Wickett N.J."/>
            <person name="Johnson M.G."/>
            <person name="Rensing S.A."/>
            <person name="Grimwood J."/>
            <person name="Schmutz J."/>
            <person name="Mcdaniel S.F."/>
        </authorList>
    </citation>
    <scope>NUCLEOTIDE SEQUENCE</scope>
    <source>
        <strain evidence="4">R40</strain>
    </source>
</reference>
<evidence type="ECO:0000313" key="5">
    <source>
        <dbReference type="Proteomes" id="UP000822688"/>
    </source>
</evidence>
<proteinExistence type="predicted"/>
<dbReference type="CDD" id="cd16106">
    <property type="entry name" value="Ubl_Dsk2p_like"/>
    <property type="match status" value="1"/>
</dbReference>
<feature type="compositionally biased region" description="Low complexity" evidence="1">
    <location>
        <begin position="420"/>
        <end position="435"/>
    </location>
</feature>
<dbReference type="InterPro" id="IPR015496">
    <property type="entry name" value="Ubiquilin"/>
</dbReference>
<dbReference type="SMART" id="SM00213">
    <property type="entry name" value="UBQ"/>
    <property type="match status" value="1"/>
</dbReference>
<sequence>MPPPACRQASRQLEALKPGTCEKTSGEGGRGGSATSTRPLSYCPSHRLNCHNCFTTQGPQFCTRTRPITSILSSRAGPRSDRGEGRFWRFEGGGILRRERGGLVLRGLERGERVMGGEPEGATAGTERMESSGDAAVHVRCSNGNKFTVEVDLGASVLALKGLLVERSEIPADQQRLIYKGRVLKDDHVLSSYGLQADHTVHLVRGAPPASGAAPAPAPAHPAPTPAPASAAPAGNPAGLGTIPGLGGMAFPNLGGLGSGGGAVPPFGMGDSEFQQVQQQLMQNPNLMREMMNMPAVQNLMNNPDLMRSLIMSNPQMREIIDRNPDLAHILNDPGTLRQTLDAARNPELMREMMRNTDRAMSNIEASPEGFNMLRRMYETVQEPLLNAATMGGEGGNEMAANPFAALMGMNGAGQGQGQGVANATGAGGTTVPNTAPLPNPWNPTPAGGGTGAGQAPSAAPGAGLGGGLPDLSALMGMGSDLPTMNMGGTGGLLNPTMMQQMLQNPQMQQMMQGLLSNPTYMNQIMDMQPQLRTMLNQNPQFRDMMQSPDFIRQMSSPESLQQLMQLQQAMIAQRGRQPPGQNLGAAGGGLGGAPGMNMDALLSMFGGLGSTAPANPDVPPEQLYASQLSQLAEMGFIDTQENIRALSAVGGNVHAAVERLLGNLG</sequence>
<dbReference type="GO" id="GO:0006511">
    <property type="term" value="P:ubiquitin-dependent protein catabolic process"/>
    <property type="evidence" value="ECO:0007669"/>
    <property type="project" value="TreeGrafter"/>
</dbReference>
<dbReference type="EMBL" id="CM026421">
    <property type="protein sequence ID" value="KAG0592796.1"/>
    <property type="molecule type" value="Genomic_DNA"/>
</dbReference>
<dbReference type="Gene3D" id="1.10.8.10">
    <property type="entry name" value="DNA helicase RuvA subunit, C-terminal domain"/>
    <property type="match status" value="1"/>
</dbReference>
<feature type="compositionally biased region" description="Low complexity" evidence="1">
    <location>
        <begin position="206"/>
        <end position="215"/>
    </location>
</feature>
<dbReference type="Pfam" id="PF00240">
    <property type="entry name" value="ubiquitin"/>
    <property type="match status" value="1"/>
</dbReference>
<dbReference type="PANTHER" id="PTHR10677:SF3">
    <property type="entry name" value="FI07626P-RELATED"/>
    <property type="match status" value="1"/>
</dbReference>
<dbReference type="PRINTS" id="PR00348">
    <property type="entry name" value="UBIQUITIN"/>
</dbReference>
<dbReference type="InterPro" id="IPR006636">
    <property type="entry name" value="STI1_HS-bd"/>
</dbReference>
<feature type="region of interest" description="Disordered" evidence="1">
    <location>
        <begin position="419"/>
        <end position="465"/>
    </location>
</feature>
<dbReference type="AlphaFoldDB" id="A0A8T0JBW3"/>
<dbReference type="InterPro" id="IPR009060">
    <property type="entry name" value="UBA-like_sf"/>
</dbReference>
<dbReference type="Pfam" id="PF00627">
    <property type="entry name" value="UBA"/>
    <property type="match status" value="1"/>
</dbReference>
<dbReference type="PROSITE" id="PS50053">
    <property type="entry name" value="UBIQUITIN_2"/>
    <property type="match status" value="1"/>
</dbReference>
<protein>
    <submittedName>
        <fullName evidence="4">Uncharacterized protein</fullName>
    </submittedName>
</protein>
<dbReference type="SUPFAM" id="SSF54236">
    <property type="entry name" value="Ubiquitin-like"/>
    <property type="match status" value="1"/>
</dbReference>
<feature type="region of interest" description="Disordered" evidence="1">
    <location>
        <begin position="19"/>
        <end position="38"/>
    </location>
</feature>
<dbReference type="FunFam" id="1.10.260.100:FF:000005">
    <property type="entry name" value="Ubiquitin domain-containing protein DSK2b"/>
    <property type="match status" value="1"/>
</dbReference>
<dbReference type="InterPro" id="IPR029071">
    <property type="entry name" value="Ubiquitin-like_domsf"/>
</dbReference>
<dbReference type="PROSITE" id="PS00299">
    <property type="entry name" value="UBIQUITIN_1"/>
    <property type="match status" value="1"/>
</dbReference>
<dbReference type="SMART" id="SM00165">
    <property type="entry name" value="UBA"/>
    <property type="match status" value="1"/>
</dbReference>
<evidence type="ECO:0000259" key="3">
    <source>
        <dbReference type="PROSITE" id="PS50053"/>
    </source>
</evidence>
<dbReference type="CDD" id="cd14399">
    <property type="entry name" value="UBA_PLICs"/>
    <property type="match status" value="1"/>
</dbReference>
<gene>
    <name evidence="4" type="ORF">KC19_1G281600</name>
</gene>
<dbReference type="SMART" id="SM00727">
    <property type="entry name" value="STI1"/>
    <property type="match status" value="4"/>
</dbReference>
<organism evidence="4 5">
    <name type="scientific">Ceratodon purpureus</name>
    <name type="common">Fire moss</name>
    <name type="synonym">Dicranum purpureum</name>
    <dbReference type="NCBI Taxonomy" id="3225"/>
    <lineage>
        <taxon>Eukaryota</taxon>
        <taxon>Viridiplantae</taxon>
        <taxon>Streptophyta</taxon>
        <taxon>Embryophyta</taxon>
        <taxon>Bryophyta</taxon>
        <taxon>Bryophytina</taxon>
        <taxon>Bryopsida</taxon>
        <taxon>Dicranidae</taxon>
        <taxon>Pseudoditrichales</taxon>
        <taxon>Ditrichaceae</taxon>
        <taxon>Ceratodon</taxon>
    </lineage>
</organism>
<dbReference type="InterPro" id="IPR015940">
    <property type="entry name" value="UBA"/>
</dbReference>
<dbReference type="Pfam" id="PF23195">
    <property type="entry name" value="UBQLN1"/>
    <property type="match status" value="2"/>
</dbReference>
<dbReference type="InterPro" id="IPR000626">
    <property type="entry name" value="Ubiquitin-like_dom"/>
</dbReference>
<comment type="caution">
    <text evidence="4">The sequence shown here is derived from an EMBL/GenBank/DDBJ whole genome shotgun (WGS) entry which is preliminary data.</text>
</comment>
<feature type="domain" description="UBA" evidence="2">
    <location>
        <begin position="623"/>
        <end position="664"/>
    </location>
</feature>
<dbReference type="GO" id="GO:0031593">
    <property type="term" value="F:polyubiquitin modification-dependent protein binding"/>
    <property type="evidence" value="ECO:0007669"/>
    <property type="project" value="TreeGrafter"/>
</dbReference>
<accession>A0A8T0JBW3</accession>
<dbReference type="Proteomes" id="UP000822688">
    <property type="component" value="Chromosome 1"/>
</dbReference>
<feature type="region of interest" description="Disordered" evidence="1">
    <location>
        <begin position="206"/>
        <end position="236"/>
    </location>
</feature>
<keyword evidence="5" id="KW-1185">Reference proteome</keyword>
<dbReference type="GO" id="GO:0005829">
    <property type="term" value="C:cytosol"/>
    <property type="evidence" value="ECO:0007669"/>
    <property type="project" value="TreeGrafter"/>
</dbReference>
<evidence type="ECO:0000259" key="2">
    <source>
        <dbReference type="PROSITE" id="PS50030"/>
    </source>
</evidence>
<feature type="compositionally biased region" description="Pro residues" evidence="1">
    <location>
        <begin position="216"/>
        <end position="227"/>
    </location>
</feature>
<dbReference type="InterPro" id="IPR019956">
    <property type="entry name" value="Ubiquitin_dom"/>
</dbReference>
<evidence type="ECO:0000313" key="4">
    <source>
        <dbReference type="EMBL" id="KAG0592796.1"/>
    </source>
</evidence>
<name>A0A8T0JBW3_CERPU</name>
<feature type="domain" description="Ubiquitin-like" evidence="3">
    <location>
        <begin position="135"/>
        <end position="204"/>
    </location>
</feature>
<dbReference type="PROSITE" id="PS50030">
    <property type="entry name" value="UBA"/>
    <property type="match status" value="1"/>
</dbReference>
<dbReference type="Gene3D" id="1.10.260.100">
    <property type="match status" value="1"/>
</dbReference>
<evidence type="ECO:0000256" key="1">
    <source>
        <dbReference type="SAM" id="MobiDB-lite"/>
    </source>
</evidence>
<dbReference type="PANTHER" id="PTHR10677">
    <property type="entry name" value="UBIQUILIN"/>
    <property type="match status" value="1"/>
</dbReference>
<dbReference type="Gene3D" id="3.10.20.90">
    <property type="entry name" value="Phosphatidylinositol 3-kinase Catalytic Subunit, Chain A, domain 1"/>
    <property type="match status" value="1"/>
</dbReference>